<dbReference type="OrthoDB" id="3485059at2759"/>
<dbReference type="PANTHER" id="PTHR38123:SF1">
    <property type="entry name" value="HYDROPHOBIC SURFACE BINDING PROTEIN"/>
    <property type="match status" value="1"/>
</dbReference>
<dbReference type="Proteomes" id="UP000807353">
    <property type="component" value="Unassembled WGS sequence"/>
</dbReference>
<keyword evidence="1" id="KW-0732">Signal</keyword>
<dbReference type="InterPro" id="IPR021054">
    <property type="entry name" value="Cell_wall_mannoprotein_1"/>
</dbReference>
<comment type="caution">
    <text evidence="2">The sequence shown here is derived from an EMBL/GenBank/DDBJ whole genome shotgun (WGS) entry which is preliminary data.</text>
</comment>
<dbReference type="Pfam" id="PF12296">
    <property type="entry name" value="HsbA"/>
    <property type="match status" value="1"/>
</dbReference>
<feature type="chain" id="PRO_5040301024" evidence="1">
    <location>
        <begin position="19"/>
        <end position="193"/>
    </location>
</feature>
<evidence type="ECO:0000256" key="1">
    <source>
        <dbReference type="SAM" id="SignalP"/>
    </source>
</evidence>
<evidence type="ECO:0000313" key="3">
    <source>
        <dbReference type="Proteomes" id="UP000807353"/>
    </source>
</evidence>
<keyword evidence="3" id="KW-1185">Reference proteome</keyword>
<name>A0A9P5Y025_9AGAR</name>
<dbReference type="AlphaFoldDB" id="A0A9P5Y025"/>
<reference evidence="2" key="1">
    <citation type="submission" date="2020-11" db="EMBL/GenBank/DDBJ databases">
        <authorList>
            <consortium name="DOE Joint Genome Institute"/>
            <person name="Ahrendt S."/>
            <person name="Riley R."/>
            <person name="Andreopoulos W."/>
            <person name="Labutti K."/>
            <person name="Pangilinan J."/>
            <person name="Ruiz-Duenas F.J."/>
            <person name="Barrasa J.M."/>
            <person name="Sanchez-Garcia M."/>
            <person name="Camarero S."/>
            <person name="Miyauchi S."/>
            <person name="Serrano A."/>
            <person name="Linde D."/>
            <person name="Babiker R."/>
            <person name="Drula E."/>
            <person name="Ayuso-Fernandez I."/>
            <person name="Pacheco R."/>
            <person name="Padilla G."/>
            <person name="Ferreira P."/>
            <person name="Barriuso J."/>
            <person name="Kellner H."/>
            <person name="Castanera R."/>
            <person name="Alfaro M."/>
            <person name="Ramirez L."/>
            <person name="Pisabarro A.G."/>
            <person name="Kuo A."/>
            <person name="Tritt A."/>
            <person name="Lipzen A."/>
            <person name="He G."/>
            <person name="Yan M."/>
            <person name="Ng V."/>
            <person name="Cullen D."/>
            <person name="Martin F."/>
            <person name="Rosso M.-N."/>
            <person name="Henrissat B."/>
            <person name="Hibbett D."/>
            <person name="Martinez A.T."/>
            <person name="Grigoriev I.V."/>
        </authorList>
    </citation>
    <scope>NUCLEOTIDE SEQUENCE</scope>
    <source>
        <strain evidence="2">CBS 247.69</strain>
    </source>
</reference>
<proteinExistence type="predicted"/>
<evidence type="ECO:0000313" key="2">
    <source>
        <dbReference type="EMBL" id="KAF9459839.1"/>
    </source>
</evidence>
<dbReference type="EMBL" id="MU150309">
    <property type="protein sequence ID" value="KAF9459839.1"/>
    <property type="molecule type" value="Genomic_DNA"/>
</dbReference>
<dbReference type="GO" id="GO:0005576">
    <property type="term" value="C:extracellular region"/>
    <property type="evidence" value="ECO:0007669"/>
    <property type="project" value="TreeGrafter"/>
</dbReference>
<gene>
    <name evidence="2" type="ORF">BDZ94DRAFT_1238881</name>
</gene>
<sequence>MVHISSTLLLAFAFVATAISTPLKRTVAEIQADIADISAQVTSLDQKITAFPATGGSLAAALIDPFGKRTSQAIHSSSGTLVASLKKGTTDVTATGPVNEADGGAILSSVNAFEPTIQHALVGIVEKRPAFQALPIGGIPALVLQDLKDLNTNTVAFSDALITNAPDSLKGAATQLKDGIVAGFATAIAAYEA</sequence>
<dbReference type="PANTHER" id="PTHR38123">
    <property type="entry name" value="CELL WALL SERINE-THREONINE-RICH GALACTOMANNOPROTEIN MP1 (AFU_ORTHOLOGUE AFUA_4G03240)"/>
    <property type="match status" value="1"/>
</dbReference>
<feature type="signal peptide" evidence="1">
    <location>
        <begin position="1"/>
        <end position="18"/>
    </location>
</feature>
<dbReference type="Gene3D" id="1.20.1280.140">
    <property type="match status" value="1"/>
</dbReference>
<accession>A0A9P5Y025</accession>
<protein>
    <submittedName>
        <fullName evidence="2">Hydrophobic surface binding protein</fullName>
    </submittedName>
</protein>
<organism evidence="2 3">
    <name type="scientific">Collybia nuda</name>
    <dbReference type="NCBI Taxonomy" id="64659"/>
    <lineage>
        <taxon>Eukaryota</taxon>
        <taxon>Fungi</taxon>
        <taxon>Dikarya</taxon>
        <taxon>Basidiomycota</taxon>
        <taxon>Agaricomycotina</taxon>
        <taxon>Agaricomycetes</taxon>
        <taxon>Agaricomycetidae</taxon>
        <taxon>Agaricales</taxon>
        <taxon>Tricholomatineae</taxon>
        <taxon>Clitocybaceae</taxon>
        <taxon>Collybia</taxon>
    </lineage>
</organism>